<dbReference type="InterPro" id="IPR023606">
    <property type="entry name" value="CoA-Trfase_III_dom_1_sf"/>
</dbReference>
<evidence type="ECO:0000313" key="3">
    <source>
        <dbReference type="EMBL" id="PIB78133.1"/>
    </source>
</evidence>
<accession>A0A1X1RR02</accession>
<sequence>MVGVDAAAADWAGSGLAYLTGPPDGPPDFSRAAVLTRARGVTAEIAELTGVDVDAATTLAGRAALRGLTRQGSVSAGGATRLLPTADGWGAIALPRAEDTAALPALLECDTIPADPWPVLTRWAAARSAHDVVSRAQLLDIAAAALGEAAPAAPVVRRIGDTTEPRDLDGLLVADLSSLWAGPLCTQLLARAGAVVVKVESPARPDGTRRGEPAFFDWMNFGKLSYAVDFDDGALRDLLTAADVVVEGSRPAALRRRRLSVDDVAARAGRVWLRIGGYAGQPDRAAFGDDAAVAGGLVGEGPVFCGDAIADPLAGLEAARAVAQSLRRGGGELVEVSMAQVAAGYAALPQSPPCDIPVAAPQPPPPSPSAPPLGADNAAVKHIVAEKLGAPC</sequence>
<keyword evidence="4" id="KW-1185">Reference proteome</keyword>
<organism evidence="2 4">
    <name type="scientific">Mycobacterium celatum</name>
    <dbReference type="NCBI Taxonomy" id="28045"/>
    <lineage>
        <taxon>Bacteria</taxon>
        <taxon>Bacillati</taxon>
        <taxon>Actinomycetota</taxon>
        <taxon>Actinomycetes</taxon>
        <taxon>Mycobacteriales</taxon>
        <taxon>Mycobacteriaceae</taxon>
        <taxon>Mycobacterium</taxon>
    </lineage>
</organism>
<proteinExistence type="predicted"/>
<dbReference type="Proteomes" id="UP000230971">
    <property type="component" value="Unassembled WGS sequence"/>
</dbReference>
<dbReference type="Pfam" id="PF02515">
    <property type="entry name" value="CoA_transf_3"/>
    <property type="match status" value="1"/>
</dbReference>
<dbReference type="STRING" id="28045.AWB95_11430"/>
<comment type="caution">
    <text evidence="2">The sequence shown here is derived from an EMBL/GenBank/DDBJ whole genome shotgun (WGS) entry which is preliminary data.</text>
</comment>
<gene>
    <name evidence="2" type="ORF">AWB95_11430</name>
    <name evidence="3" type="ORF">CQY23_15450</name>
</gene>
<dbReference type="InterPro" id="IPR003673">
    <property type="entry name" value="CoA-Trfase_fam_III"/>
</dbReference>
<dbReference type="EMBL" id="PDKV01000019">
    <property type="protein sequence ID" value="PIB78133.1"/>
    <property type="molecule type" value="Genomic_DNA"/>
</dbReference>
<evidence type="ECO:0000313" key="5">
    <source>
        <dbReference type="Proteomes" id="UP000230971"/>
    </source>
</evidence>
<dbReference type="Gene3D" id="3.40.50.10540">
    <property type="entry name" value="Crotonobetainyl-coa:carnitine coa-transferase, domain 1"/>
    <property type="match status" value="1"/>
</dbReference>
<dbReference type="AlphaFoldDB" id="A0A1X1RR02"/>
<evidence type="ECO:0000313" key="2">
    <source>
        <dbReference type="EMBL" id="ORV13440.1"/>
    </source>
</evidence>
<dbReference type="RefSeq" id="WP_085168231.1">
    <property type="nucleotide sequence ID" value="NZ_LQOM01000027.1"/>
</dbReference>
<dbReference type="OrthoDB" id="4909260at2"/>
<dbReference type="InterPro" id="IPR050509">
    <property type="entry name" value="CoA-transferase_III"/>
</dbReference>
<dbReference type="SUPFAM" id="SSF89796">
    <property type="entry name" value="CoA-transferase family III (CaiB/BaiF)"/>
    <property type="match status" value="2"/>
</dbReference>
<evidence type="ECO:0000256" key="1">
    <source>
        <dbReference type="SAM" id="MobiDB-lite"/>
    </source>
</evidence>
<feature type="compositionally biased region" description="Pro residues" evidence="1">
    <location>
        <begin position="355"/>
        <end position="371"/>
    </location>
</feature>
<evidence type="ECO:0000313" key="4">
    <source>
        <dbReference type="Proteomes" id="UP000193907"/>
    </source>
</evidence>
<feature type="region of interest" description="Disordered" evidence="1">
    <location>
        <begin position="355"/>
        <end position="375"/>
    </location>
</feature>
<name>A0A1X1RR02_MYCCE</name>
<keyword evidence="2" id="KW-0808">Transferase</keyword>
<reference evidence="2 4" key="1">
    <citation type="submission" date="2016-01" db="EMBL/GenBank/DDBJ databases">
        <title>The new phylogeny of the genus Mycobacterium.</title>
        <authorList>
            <person name="Tarcisio F."/>
            <person name="Conor M."/>
            <person name="Antonella G."/>
            <person name="Elisabetta G."/>
            <person name="Giulia F.S."/>
            <person name="Sara T."/>
            <person name="Anna F."/>
            <person name="Clotilde B."/>
            <person name="Roberto B."/>
            <person name="Veronica D.S."/>
            <person name="Fabio R."/>
            <person name="Monica P."/>
            <person name="Olivier J."/>
            <person name="Enrico T."/>
            <person name="Nicola S."/>
        </authorList>
    </citation>
    <scope>NUCLEOTIDE SEQUENCE [LARGE SCALE GENOMIC DNA]</scope>
    <source>
        <strain evidence="2 4">DSM 44243</strain>
    </source>
</reference>
<reference evidence="3 5" key="2">
    <citation type="journal article" date="2017" name="Infect. Genet. Evol.">
        <title>The new phylogeny of the genus Mycobacterium: The old and the news.</title>
        <authorList>
            <person name="Tortoli E."/>
            <person name="Fedrizzi T."/>
            <person name="Meehan C.J."/>
            <person name="Trovato A."/>
            <person name="Grottola A."/>
            <person name="Giacobazzi E."/>
            <person name="Serpini G.F."/>
            <person name="Tagliazucchi S."/>
            <person name="Fabio A."/>
            <person name="Bettua C."/>
            <person name="Bertorelli R."/>
            <person name="Frascaro F."/>
            <person name="De Sanctis V."/>
            <person name="Pecorari M."/>
            <person name="Jousson O."/>
            <person name="Segata N."/>
            <person name="Cirillo D.M."/>
        </authorList>
    </citation>
    <scope>NUCLEOTIDE SEQUENCE [LARGE SCALE GENOMIC DNA]</scope>
    <source>
        <strain evidence="3 5">NCTC 12882</strain>
    </source>
</reference>
<dbReference type="EMBL" id="LQOM01000027">
    <property type="protein sequence ID" value="ORV13440.1"/>
    <property type="molecule type" value="Genomic_DNA"/>
</dbReference>
<dbReference type="PANTHER" id="PTHR48228:SF5">
    <property type="entry name" value="ALPHA-METHYLACYL-COA RACEMASE"/>
    <property type="match status" value="1"/>
</dbReference>
<dbReference type="Proteomes" id="UP000193907">
    <property type="component" value="Unassembled WGS sequence"/>
</dbReference>
<protein>
    <submittedName>
        <fullName evidence="2 3">CoA transferase</fullName>
    </submittedName>
</protein>
<dbReference type="PANTHER" id="PTHR48228">
    <property type="entry name" value="SUCCINYL-COA--D-CITRAMALATE COA-TRANSFERASE"/>
    <property type="match status" value="1"/>
</dbReference>
<dbReference type="GO" id="GO:0016740">
    <property type="term" value="F:transferase activity"/>
    <property type="evidence" value="ECO:0007669"/>
    <property type="project" value="UniProtKB-KW"/>
</dbReference>